<proteinExistence type="predicted"/>
<gene>
    <name evidence="2" type="ORF">DA73_0229050</name>
    <name evidence="1" type="ORF">DA73_0400040270</name>
</gene>
<evidence type="ECO:0000313" key="1">
    <source>
        <dbReference type="EMBL" id="KAF3883936.1"/>
    </source>
</evidence>
<dbReference type="Proteomes" id="UP000029738">
    <property type="component" value="Unassembled WGS sequence"/>
</dbReference>
<evidence type="ECO:0000313" key="3">
    <source>
        <dbReference type="Proteomes" id="UP000029738"/>
    </source>
</evidence>
<evidence type="ECO:0000313" key="2">
    <source>
        <dbReference type="EMBL" id="KIE08593.1"/>
    </source>
</evidence>
<organism evidence="2">
    <name type="scientific">Tolypothrix bouteillei VB521301</name>
    <dbReference type="NCBI Taxonomy" id="1479485"/>
    <lineage>
        <taxon>Bacteria</taxon>
        <taxon>Bacillati</taxon>
        <taxon>Cyanobacteriota</taxon>
        <taxon>Cyanophyceae</taxon>
        <taxon>Nostocales</taxon>
        <taxon>Tolypothrichaceae</taxon>
        <taxon>Tolypothrix</taxon>
    </lineage>
</organism>
<dbReference type="EMBL" id="JHEG02000058">
    <property type="protein sequence ID" value="KIE08593.1"/>
    <property type="molecule type" value="Genomic_DNA"/>
</dbReference>
<name>A0A0C1QY36_9CYAN</name>
<protein>
    <submittedName>
        <fullName evidence="2">Uncharacterized protein</fullName>
    </submittedName>
</protein>
<comment type="caution">
    <text evidence="2">The sequence shown here is derived from an EMBL/GenBank/DDBJ whole genome shotgun (WGS) entry which is preliminary data.</text>
</comment>
<dbReference type="EMBL" id="JHEG04000002">
    <property type="protein sequence ID" value="KAF3883936.1"/>
    <property type="molecule type" value="Genomic_DNA"/>
</dbReference>
<dbReference type="AlphaFoldDB" id="A0A0C1QY36"/>
<dbReference type="RefSeq" id="WP_038092304.1">
    <property type="nucleotide sequence ID" value="NZ_JHEG04000002.1"/>
</dbReference>
<sequence>MKLQKPLSKKDFKPHSQDLIESYLGRKSLTLCQLNNCPLRFESQRQIIWNKLKESTVVAQARAYRMRYSTHPISSAYRLMRWNCQYGWTNDSI</sequence>
<keyword evidence="3" id="KW-1185">Reference proteome</keyword>
<reference evidence="1" key="2">
    <citation type="submission" date="2019-11" db="EMBL/GenBank/DDBJ databases">
        <title>Improved Assembly of Tolypothrix boutellei genome.</title>
        <authorList>
            <person name="Sarangi A.N."/>
            <person name="Mukherjee M."/>
            <person name="Ghosh S."/>
            <person name="Singh D."/>
            <person name="Das A."/>
            <person name="Kant S."/>
            <person name="Prusty A."/>
            <person name="Tripathy S."/>
        </authorList>
    </citation>
    <scope>NUCLEOTIDE SEQUENCE</scope>
    <source>
        <strain evidence="1">VB521301</strain>
    </source>
</reference>
<accession>A0A0C1QY36</accession>
<reference evidence="2" key="1">
    <citation type="journal article" date="2015" name="Genome Announc.">
        <title>Draft Genome Sequence of Tolypothrix boutellei Strain VB521301.</title>
        <authorList>
            <person name="Chandrababunaidu M.M."/>
            <person name="Singh D."/>
            <person name="Sen D."/>
            <person name="Bhan S."/>
            <person name="Das S."/>
            <person name="Gupta A."/>
            <person name="Adhikary S.P."/>
            <person name="Tripathy S."/>
        </authorList>
    </citation>
    <scope>NUCLEOTIDE SEQUENCE</scope>
    <source>
        <strain evidence="2">VB521301</strain>
    </source>
</reference>